<protein>
    <submittedName>
        <fullName evidence="1">Uncharacterized protein</fullName>
    </submittedName>
</protein>
<name>A0A9E7MQ00_9CAUD</name>
<reference evidence="1" key="1">
    <citation type="submission" date="2022-05" db="EMBL/GenBank/DDBJ databases">
        <authorList>
            <person name="Friedrich I."/>
            <person name="Poehlein A."/>
            <person name="Schneider D."/>
            <person name="Hertel R."/>
            <person name="Daniel R."/>
        </authorList>
    </citation>
    <scope>NUCLEOTIDE SEQUENCE</scope>
</reference>
<dbReference type="Proteomes" id="UP001056685">
    <property type="component" value="Segment"/>
</dbReference>
<evidence type="ECO:0000313" key="1">
    <source>
        <dbReference type="EMBL" id="USN14015.1"/>
    </source>
</evidence>
<sequence>MRVNVYSQELTDEVNLTTKGGEDGETYSAVMFMLHSSGRLHHPPMDDDRSAVTFWLPASQERRESLAKAFEEAARLVRVAGPEVCTSCFGRGPIGGGICGGCG</sequence>
<accession>A0A9E7MQ00</accession>
<evidence type="ECO:0000313" key="2">
    <source>
        <dbReference type="Proteomes" id="UP001056685"/>
    </source>
</evidence>
<gene>
    <name evidence="1" type="ORF">KABACHOK_01790</name>
</gene>
<organism evidence="1 2">
    <name type="scientific">Brevundimonas phage vB_BpoS-Kabachok</name>
    <dbReference type="NCBI Taxonomy" id="2948600"/>
    <lineage>
        <taxon>Viruses</taxon>
        <taxon>Duplodnaviria</taxon>
        <taxon>Heunggongvirae</taxon>
        <taxon>Uroviricota</taxon>
        <taxon>Caudoviricetes</taxon>
        <taxon>Jeanschmidtviridae</taxon>
        <taxon>Marchewkavirus</taxon>
        <taxon>Marchewkavirus kabachok</taxon>
    </lineage>
</organism>
<dbReference type="EMBL" id="ON529852">
    <property type="protein sequence ID" value="USN14015.1"/>
    <property type="molecule type" value="Genomic_DNA"/>
</dbReference>
<proteinExistence type="predicted"/>
<keyword evidence="2" id="KW-1185">Reference proteome</keyword>